<dbReference type="InterPro" id="IPR001360">
    <property type="entry name" value="Glyco_hydro_1"/>
</dbReference>
<evidence type="ECO:0000313" key="5">
    <source>
        <dbReference type="EMBL" id="CUP41250.1"/>
    </source>
</evidence>
<keyword evidence="2 5" id="KW-0378">Hydrolase</keyword>
<proteinExistence type="inferred from homology"/>
<dbReference type="Gene3D" id="3.20.20.80">
    <property type="entry name" value="Glycosidases"/>
    <property type="match status" value="1"/>
</dbReference>
<dbReference type="InterPro" id="IPR017853">
    <property type="entry name" value="GH"/>
</dbReference>
<sequence>MSGFYKDFLWGGAIAASQADGAWNEGGKGIDTQDLRYFDAGWDWEKRQENRNINMTGERFFAALQTGETEHYPFRRGIDFYHHYKEDLALMEELGLKLFRTSINWARIYPNGDDETPNEEGIQFYTDLFTECHKRGMKVFATILHYNIPVNLVTKYGGWKNRKTIDFYVKYCKTLYERLGALVDYWLPFNEINCSRFNPWNGCCIIKDQEEHYEQTIFQCTHHQLLANALAVKAAHEILPGSMVGGMIARFTSYPATCRPEDVMQTILDENYKNYFYTDVMARGRYPAYAKRMLREMGVSIETEPGDEEILRDNTVDFLSFSYYMSMISSNDPNYEITSGNLLSGKKNPYLETSAWGWQIDPLGIRISLNEMYDRYQLPLFIAENGLGAVDILEGESVHDSYRIAYLREHVKQMAEALDDGVELLGYTMWGIIDIVSCGTIEMSKRYGVVYVDRGDAGEGTNRRYKKDSFEWYKRCIATGGLVID</sequence>
<comment type="similarity">
    <text evidence="1 4">Belongs to the glycosyl hydrolase 1 family.</text>
</comment>
<evidence type="ECO:0000256" key="3">
    <source>
        <dbReference type="ARBA" id="ARBA00023295"/>
    </source>
</evidence>
<dbReference type="GO" id="GO:0005829">
    <property type="term" value="C:cytosol"/>
    <property type="evidence" value="ECO:0007669"/>
    <property type="project" value="TreeGrafter"/>
</dbReference>
<dbReference type="GO" id="GO:0016052">
    <property type="term" value="P:carbohydrate catabolic process"/>
    <property type="evidence" value="ECO:0007669"/>
    <property type="project" value="TreeGrafter"/>
</dbReference>
<dbReference type="Proteomes" id="UP000095651">
    <property type="component" value="Unassembled WGS sequence"/>
</dbReference>
<evidence type="ECO:0000256" key="4">
    <source>
        <dbReference type="RuleBase" id="RU003690"/>
    </source>
</evidence>
<dbReference type="Pfam" id="PF00232">
    <property type="entry name" value="Glyco_hydro_1"/>
    <property type="match status" value="1"/>
</dbReference>
<keyword evidence="3 5" id="KW-0326">Glycosidase</keyword>
<dbReference type="AlphaFoldDB" id="A0A174N4J4"/>
<dbReference type="PANTHER" id="PTHR10353:SF122">
    <property type="entry name" value="6-PHOSPHO-BETA-GLUCOSIDASE ASCB-RELATED"/>
    <property type="match status" value="1"/>
</dbReference>
<reference evidence="5 6" key="1">
    <citation type="submission" date="2015-09" db="EMBL/GenBank/DDBJ databases">
        <authorList>
            <consortium name="Pathogen Informatics"/>
        </authorList>
    </citation>
    <scope>NUCLEOTIDE SEQUENCE [LARGE SCALE GENOMIC DNA]</scope>
    <source>
        <strain evidence="5 6">2789STDY5608850</strain>
    </source>
</reference>
<dbReference type="SUPFAM" id="SSF51445">
    <property type="entry name" value="(Trans)glycosidases"/>
    <property type="match status" value="1"/>
</dbReference>
<protein>
    <submittedName>
        <fullName evidence="5">Glycoside hydrolase</fullName>
        <ecNumber evidence="5">3.2.1.86</ecNumber>
    </submittedName>
</protein>
<name>A0A174N4J4_9FIRM</name>
<evidence type="ECO:0000313" key="6">
    <source>
        <dbReference type="Proteomes" id="UP000095651"/>
    </source>
</evidence>
<accession>A0A174N4J4</accession>
<dbReference type="GO" id="GO:0008706">
    <property type="term" value="F:6-phospho-beta-glucosidase activity"/>
    <property type="evidence" value="ECO:0007669"/>
    <property type="project" value="UniProtKB-EC"/>
</dbReference>
<organism evidence="5 6">
    <name type="scientific">Hungatella hathewayi</name>
    <dbReference type="NCBI Taxonomy" id="154046"/>
    <lineage>
        <taxon>Bacteria</taxon>
        <taxon>Bacillati</taxon>
        <taxon>Bacillota</taxon>
        <taxon>Clostridia</taxon>
        <taxon>Lachnospirales</taxon>
        <taxon>Lachnospiraceae</taxon>
        <taxon>Hungatella</taxon>
    </lineage>
</organism>
<dbReference type="RefSeq" id="WP_055660595.1">
    <property type="nucleotide sequence ID" value="NZ_CABIXC010000029.1"/>
</dbReference>
<evidence type="ECO:0000256" key="1">
    <source>
        <dbReference type="ARBA" id="ARBA00010838"/>
    </source>
</evidence>
<dbReference type="PANTHER" id="PTHR10353">
    <property type="entry name" value="GLYCOSYL HYDROLASE"/>
    <property type="match status" value="1"/>
</dbReference>
<dbReference type="EC" id="3.2.1.86" evidence="5"/>
<dbReference type="FunFam" id="3.20.20.80:FF:000004">
    <property type="entry name" value="Beta-glucosidase 6-phospho-beta-glucosidase"/>
    <property type="match status" value="1"/>
</dbReference>
<gene>
    <name evidence="5" type="primary">bglH_4</name>
    <name evidence="5" type="ORF">ERS852407_05866</name>
</gene>
<dbReference type="PRINTS" id="PR00131">
    <property type="entry name" value="GLHYDRLASE1"/>
</dbReference>
<evidence type="ECO:0000256" key="2">
    <source>
        <dbReference type="ARBA" id="ARBA00022801"/>
    </source>
</evidence>
<dbReference type="EMBL" id="CYZE01000029">
    <property type="protein sequence ID" value="CUP41250.1"/>
    <property type="molecule type" value="Genomic_DNA"/>
</dbReference>